<dbReference type="InterPro" id="IPR000253">
    <property type="entry name" value="FHA_dom"/>
</dbReference>
<dbReference type="InterPro" id="IPR008984">
    <property type="entry name" value="SMAD_FHA_dom_sf"/>
</dbReference>
<reference evidence="3 4" key="1">
    <citation type="submission" date="2019-01" db="EMBL/GenBank/DDBJ databases">
        <title>Intercellular communication is required for trap formation in the nematode-trapping fungus Duddingtonia flagrans.</title>
        <authorList>
            <person name="Youssar L."/>
            <person name="Wernet V."/>
            <person name="Hensel N."/>
            <person name="Hildebrandt H.-G."/>
            <person name="Fischer R."/>
        </authorList>
    </citation>
    <scope>NUCLEOTIDE SEQUENCE [LARGE SCALE GENOMIC DNA]</scope>
    <source>
        <strain evidence="3 4">CBS H-5679</strain>
    </source>
</reference>
<comment type="caution">
    <text evidence="3">The sequence shown here is derived from an EMBL/GenBank/DDBJ whole genome shotgun (WGS) entry which is preliminary data.</text>
</comment>
<gene>
    <name evidence="3" type="ORF">DFL_000692</name>
</gene>
<feature type="compositionally biased region" description="Polar residues" evidence="1">
    <location>
        <begin position="124"/>
        <end position="138"/>
    </location>
</feature>
<dbReference type="AlphaFoldDB" id="A0A437AEG3"/>
<name>A0A437AEG3_ARTFL</name>
<sequence>MLENTKSRSHNFAENMASCLALVSFQPLASVKSLLLSFSLSPFLHSRLFLLRKNMATPPFTSSPALATRGQLRQHSAVPPSSPPIPFLSRKRSLKRTASASSSIDPDSPSERPSKRRALRSLRRTNSVSGSELASNENARPTPFPATPPRILKRTPSLLPAIDFQASPPRQVRPAKAEQVEEKANYYPTPVPTSEIGIPTSPVSKAAAPVSSRQGLNRTNSAFSELRAPLVSVPTVTLPKNCQPVTFGRSANKCTYLMSKSHTVSRVHFKVTYLGFALRKSVEVHCVGYNGGKVHCRGDTWELRYGDIFWSESGDDIMIETDNTRAVIRWPIDDLQATSPLSPVIKPIVIPSSTFPYPAEYDLSVETKARNGRPFPTEGVEFFGKFTHEPVPKLNIPKPRNGSIDLNALTEPAPLRLSREPWNNNPDSPCPQPKRQRLMSVSPLPFAALPTAQSNFTLYEDDDDEDIALAPISPVEDEEEDCGLILRESEKPEALNTEVELNDDEEDEDEEDEERMDDNDEEDVDYDDSENINESAAHITPTKNTAKSQKAAYKLKHKLDESVAQDPLTPKSKISLMKHLSNQIAFSRLASTPLSNLIKSLPPGVREKVSVEFVQALLTSVPCIGEIKREGKDASGKLLEPEYYYIADMDFDLDRKSIVYSLNKPSLRSCRKTHKQYFWKKPKV</sequence>
<protein>
    <recommendedName>
        <fullName evidence="2">FHA domain-containing protein</fullName>
    </recommendedName>
</protein>
<feature type="region of interest" description="Disordered" evidence="1">
    <location>
        <begin position="486"/>
        <end position="546"/>
    </location>
</feature>
<dbReference type="RefSeq" id="XP_067495239.1">
    <property type="nucleotide sequence ID" value="XM_067636419.1"/>
</dbReference>
<feature type="compositionally biased region" description="Low complexity" evidence="1">
    <location>
        <begin position="98"/>
        <end position="107"/>
    </location>
</feature>
<dbReference type="OrthoDB" id="5348546at2759"/>
<evidence type="ECO:0000259" key="2">
    <source>
        <dbReference type="PROSITE" id="PS50006"/>
    </source>
</evidence>
<dbReference type="Proteomes" id="UP000283090">
    <property type="component" value="Unassembled WGS sequence"/>
</dbReference>
<dbReference type="PROSITE" id="PS50006">
    <property type="entry name" value="FHA_DOMAIN"/>
    <property type="match status" value="1"/>
</dbReference>
<dbReference type="SUPFAM" id="SSF49879">
    <property type="entry name" value="SMAD/FHA domain"/>
    <property type="match status" value="1"/>
</dbReference>
<evidence type="ECO:0000256" key="1">
    <source>
        <dbReference type="SAM" id="MobiDB-lite"/>
    </source>
</evidence>
<organism evidence="3 4">
    <name type="scientific">Arthrobotrys flagrans</name>
    <name type="common">Nematode-trapping fungus</name>
    <name type="synonym">Trichothecium flagrans</name>
    <dbReference type="NCBI Taxonomy" id="97331"/>
    <lineage>
        <taxon>Eukaryota</taxon>
        <taxon>Fungi</taxon>
        <taxon>Dikarya</taxon>
        <taxon>Ascomycota</taxon>
        <taxon>Pezizomycotina</taxon>
        <taxon>Orbiliomycetes</taxon>
        <taxon>Orbiliales</taxon>
        <taxon>Orbiliaceae</taxon>
        <taxon>Arthrobotrys</taxon>
    </lineage>
</organism>
<dbReference type="STRING" id="97331.A0A437AEG3"/>
<proteinExistence type="predicted"/>
<dbReference type="GeneID" id="93583003"/>
<evidence type="ECO:0000313" key="4">
    <source>
        <dbReference type="Proteomes" id="UP000283090"/>
    </source>
</evidence>
<feature type="compositionally biased region" description="Basic residues" evidence="1">
    <location>
        <begin position="114"/>
        <end position="123"/>
    </location>
</feature>
<feature type="compositionally biased region" description="Acidic residues" evidence="1">
    <location>
        <begin position="500"/>
        <end position="531"/>
    </location>
</feature>
<evidence type="ECO:0000313" key="3">
    <source>
        <dbReference type="EMBL" id="RVD89695.1"/>
    </source>
</evidence>
<feature type="region of interest" description="Disordered" evidence="1">
    <location>
        <begin position="62"/>
        <end position="152"/>
    </location>
</feature>
<keyword evidence="4" id="KW-1185">Reference proteome</keyword>
<dbReference type="VEuPathDB" id="FungiDB:DFL_000692"/>
<dbReference type="EMBL" id="SAEB01000001">
    <property type="protein sequence ID" value="RVD89695.1"/>
    <property type="molecule type" value="Genomic_DNA"/>
</dbReference>
<feature type="domain" description="FHA" evidence="2">
    <location>
        <begin position="245"/>
        <end position="295"/>
    </location>
</feature>
<accession>A0A437AEG3</accession>